<dbReference type="InterPro" id="IPR007019">
    <property type="entry name" value="SURF6"/>
</dbReference>
<evidence type="ECO:0000313" key="7">
    <source>
        <dbReference type="Proteomes" id="UP000054560"/>
    </source>
</evidence>
<feature type="region of interest" description="Disordered" evidence="4">
    <location>
        <begin position="70"/>
        <end position="135"/>
    </location>
</feature>
<feature type="region of interest" description="Disordered" evidence="4">
    <location>
        <begin position="238"/>
        <end position="301"/>
    </location>
</feature>
<protein>
    <recommendedName>
        <fullName evidence="5">Ribosomal RNA-processing protein 14/surfeit locus protein 6 C-terminal domain-containing protein</fullName>
    </recommendedName>
</protein>
<dbReference type="EMBL" id="KQ242187">
    <property type="protein sequence ID" value="KNC80185.1"/>
    <property type="molecule type" value="Genomic_DNA"/>
</dbReference>
<feature type="region of interest" description="Disordered" evidence="4">
    <location>
        <begin position="15"/>
        <end position="55"/>
    </location>
</feature>
<sequence>MPQIEVIEQRKQDLIAAAAGSDSDSDREDPNETNTETAPAVVERRVTLNANPAQNIDDLKKRLAARLAGFQSKRKYDDEKSDAHNKAKAKEIREQRKKKKSEDQKKGITAPSADRPSRVHMTTGGEETGEGKSSQQIVYSKFDFSALEKEKKKKAKKSNDLKMLLEKAESEKKAMEDLKQADPAKAKDIEEKRRQKKALEMAQGIKQQDDPTLLRKALKKKEQKKLKSAKTWNDSIKAVKHNIKRNEAKRDANLKARVDAKKEKKIARGQGKKVKSKKPPPKRAGFEGKSKNPTKSGKSKK</sequence>
<comment type="subcellular location">
    <subcellularLocation>
        <location evidence="1">Nucleus</location>
    </subcellularLocation>
</comment>
<feature type="domain" description="Ribosomal RNA-processing protein 14/surfeit locus protein 6 C-terminal" evidence="5">
    <location>
        <begin position="82"/>
        <end position="265"/>
    </location>
</feature>
<dbReference type="GO" id="GO:0003677">
    <property type="term" value="F:DNA binding"/>
    <property type="evidence" value="ECO:0007669"/>
    <property type="project" value="TreeGrafter"/>
</dbReference>
<dbReference type="eggNOG" id="KOG2885">
    <property type="taxonomic scope" value="Eukaryota"/>
</dbReference>
<feature type="region of interest" description="Disordered" evidence="4">
    <location>
        <begin position="170"/>
        <end position="213"/>
    </location>
</feature>
<gene>
    <name evidence="6" type="ORF">SARC_07446</name>
</gene>
<evidence type="ECO:0000256" key="2">
    <source>
        <dbReference type="ARBA" id="ARBA00005904"/>
    </source>
</evidence>
<dbReference type="STRING" id="667725.A0A0L0FTP2"/>
<reference evidence="6 7" key="1">
    <citation type="submission" date="2011-02" db="EMBL/GenBank/DDBJ databases">
        <title>The Genome Sequence of Sphaeroforma arctica JP610.</title>
        <authorList>
            <consortium name="The Broad Institute Genome Sequencing Platform"/>
            <person name="Russ C."/>
            <person name="Cuomo C."/>
            <person name="Young S.K."/>
            <person name="Zeng Q."/>
            <person name="Gargeya S."/>
            <person name="Alvarado L."/>
            <person name="Berlin A."/>
            <person name="Chapman S.B."/>
            <person name="Chen Z."/>
            <person name="Freedman E."/>
            <person name="Gellesch M."/>
            <person name="Goldberg J."/>
            <person name="Griggs A."/>
            <person name="Gujja S."/>
            <person name="Heilman E."/>
            <person name="Heiman D."/>
            <person name="Howarth C."/>
            <person name="Mehta T."/>
            <person name="Neiman D."/>
            <person name="Pearson M."/>
            <person name="Roberts A."/>
            <person name="Saif S."/>
            <person name="Shea T."/>
            <person name="Shenoy N."/>
            <person name="Sisk P."/>
            <person name="Stolte C."/>
            <person name="Sykes S."/>
            <person name="White J."/>
            <person name="Yandava C."/>
            <person name="Burger G."/>
            <person name="Gray M.W."/>
            <person name="Holland P.W.H."/>
            <person name="King N."/>
            <person name="Lang F.B.F."/>
            <person name="Roger A.J."/>
            <person name="Ruiz-Trillo I."/>
            <person name="Haas B."/>
            <person name="Nusbaum C."/>
            <person name="Birren B."/>
        </authorList>
    </citation>
    <scope>NUCLEOTIDE SEQUENCE [LARGE SCALE GENOMIC DNA]</scope>
    <source>
        <strain evidence="6 7">JP610</strain>
    </source>
</reference>
<dbReference type="GO" id="GO:0003723">
    <property type="term" value="F:RNA binding"/>
    <property type="evidence" value="ECO:0007669"/>
    <property type="project" value="TreeGrafter"/>
</dbReference>
<feature type="compositionally biased region" description="Basic and acidic residues" evidence="4">
    <location>
        <begin position="170"/>
        <end position="199"/>
    </location>
</feature>
<dbReference type="GO" id="GO:0042274">
    <property type="term" value="P:ribosomal small subunit biogenesis"/>
    <property type="evidence" value="ECO:0007669"/>
    <property type="project" value="TreeGrafter"/>
</dbReference>
<dbReference type="InterPro" id="IPR029190">
    <property type="entry name" value="Rrp14/SURF6_C"/>
</dbReference>
<proteinExistence type="inferred from homology"/>
<evidence type="ECO:0000313" key="6">
    <source>
        <dbReference type="EMBL" id="KNC80185.1"/>
    </source>
</evidence>
<keyword evidence="7" id="KW-1185">Reference proteome</keyword>
<comment type="similarity">
    <text evidence="2">Belongs to the SURF6 family.</text>
</comment>
<dbReference type="OrthoDB" id="444809at2759"/>
<evidence type="ECO:0000256" key="3">
    <source>
        <dbReference type="ARBA" id="ARBA00023242"/>
    </source>
</evidence>
<dbReference type="RefSeq" id="XP_014154087.1">
    <property type="nucleotide sequence ID" value="XM_014298612.1"/>
</dbReference>
<organism evidence="6 7">
    <name type="scientific">Sphaeroforma arctica JP610</name>
    <dbReference type="NCBI Taxonomy" id="667725"/>
    <lineage>
        <taxon>Eukaryota</taxon>
        <taxon>Ichthyosporea</taxon>
        <taxon>Ichthyophonida</taxon>
        <taxon>Sphaeroforma</taxon>
    </lineage>
</organism>
<dbReference type="GeneID" id="25907950"/>
<dbReference type="PANTHER" id="PTHR14369:SF0">
    <property type="entry name" value="SURFEIT LOCUS PROTEIN 6"/>
    <property type="match status" value="1"/>
</dbReference>
<dbReference type="AlphaFoldDB" id="A0A0L0FTP2"/>
<evidence type="ECO:0000259" key="5">
    <source>
        <dbReference type="Pfam" id="PF04935"/>
    </source>
</evidence>
<feature type="compositionally biased region" description="Polar residues" evidence="4">
    <location>
        <begin position="291"/>
        <end position="301"/>
    </location>
</feature>
<dbReference type="Proteomes" id="UP000054560">
    <property type="component" value="Unassembled WGS sequence"/>
</dbReference>
<keyword evidence="3" id="KW-0539">Nucleus</keyword>
<evidence type="ECO:0000256" key="4">
    <source>
        <dbReference type="SAM" id="MobiDB-lite"/>
    </source>
</evidence>
<dbReference type="GO" id="GO:0005730">
    <property type="term" value="C:nucleolus"/>
    <property type="evidence" value="ECO:0007669"/>
    <property type="project" value="TreeGrafter"/>
</dbReference>
<dbReference type="GO" id="GO:0042273">
    <property type="term" value="P:ribosomal large subunit biogenesis"/>
    <property type="evidence" value="ECO:0007669"/>
    <property type="project" value="TreeGrafter"/>
</dbReference>
<accession>A0A0L0FTP2</accession>
<evidence type="ECO:0000256" key="1">
    <source>
        <dbReference type="ARBA" id="ARBA00004123"/>
    </source>
</evidence>
<feature type="compositionally biased region" description="Basic residues" evidence="4">
    <location>
        <begin position="263"/>
        <end position="281"/>
    </location>
</feature>
<feature type="compositionally biased region" description="Basic and acidic residues" evidence="4">
    <location>
        <begin position="244"/>
        <end position="262"/>
    </location>
</feature>
<name>A0A0L0FTP2_9EUKA</name>
<dbReference type="Pfam" id="PF04935">
    <property type="entry name" value="SURF6"/>
    <property type="match status" value="1"/>
</dbReference>
<feature type="compositionally biased region" description="Basic and acidic residues" evidence="4">
    <location>
        <begin position="74"/>
        <end position="106"/>
    </location>
</feature>
<dbReference type="PANTHER" id="PTHR14369">
    <property type="entry name" value="SURFEIT LOCUS PROTEIN 6"/>
    <property type="match status" value="1"/>
</dbReference>